<evidence type="ECO:0000256" key="2">
    <source>
        <dbReference type="ARBA" id="ARBA00022475"/>
    </source>
</evidence>
<sequence>MLSRINARARYLGLLLLLWLVVNAAVRTVLLVMAHRAQEASFSLPALAALYLKGTVNDLLPYALLILPLIPFLLLKKHLWGGRAGKTLAGLIFWLYACVFLFTAAAEVLFWEEFGSRFNFIAVDYLIYTTEVIRNIRESYPMIPLPAAVAAFAALLSVPAMCMQWKKAGLPARRSPLLLAGCLAMACTAFFSTPLSSPDRVERELAANGVWSLFSAYRHNSLAYRDFYPVMDEAKAARLVREPLAQEEARFVGQEKDVRRDLISTRAAWKPNVVQIVVESLGSNLLGEHTPNLNRLAGESLFFSNLRATGTRTVRGIEALTLSLPPTPGSSIVRRPGCEGLFSTGTVFRAQGYDTAFLYGGFGYFDNMNAFFSGNGFRIVNRAALKKEDITFTNAWGVCDEDLFRSCLREADENFRQGRPFYQFVLTTSNHRPFTYPEGRVPIPSGTGRTGAVAYTDYALGEFFREAAQRPWFKDTVFVLSGDHTSSAAGHTDLPPERYLIPALIYSPGNIAPGNIATLCSQADLAPTLFDLLGWNYRSGFFGRSILSLRPEEGRAWISTYQALGRLEEGGLVTLEPVKKVSANVWTKDGGLGRELHGEEASARVDRALADYQLAYDLFTQGKMKEEEVLR</sequence>
<evidence type="ECO:0000256" key="3">
    <source>
        <dbReference type="ARBA" id="ARBA00022692"/>
    </source>
</evidence>
<evidence type="ECO:0000256" key="4">
    <source>
        <dbReference type="ARBA" id="ARBA00022989"/>
    </source>
</evidence>
<dbReference type="Gene3D" id="3.40.720.10">
    <property type="entry name" value="Alkaline Phosphatase, subunit A"/>
    <property type="match status" value="1"/>
</dbReference>
<feature type="transmembrane region" description="Helical" evidence="6">
    <location>
        <begin position="87"/>
        <end position="111"/>
    </location>
</feature>
<feature type="domain" description="Sulfatase N-terminal" evidence="7">
    <location>
        <begin position="271"/>
        <end position="534"/>
    </location>
</feature>
<keyword evidence="5 6" id="KW-0472">Membrane</keyword>
<reference evidence="8" key="2">
    <citation type="submission" date="2021-09" db="EMBL/GenBank/DDBJ databases">
        <authorList>
            <person name="Gilroy R."/>
        </authorList>
    </citation>
    <scope>NUCLEOTIDE SEQUENCE</scope>
    <source>
        <strain evidence="8">ChiGjej2B2-19336</strain>
    </source>
</reference>
<dbReference type="Proteomes" id="UP000698963">
    <property type="component" value="Unassembled WGS sequence"/>
</dbReference>
<protein>
    <submittedName>
        <fullName evidence="8">LTA synthase family protein</fullName>
    </submittedName>
</protein>
<keyword evidence="3 6" id="KW-0812">Transmembrane</keyword>
<reference evidence="8" key="1">
    <citation type="journal article" date="2021" name="PeerJ">
        <title>Extensive microbial diversity within the chicken gut microbiome revealed by metagenomics and culture.</title>
        <authorList>
            <person name="Gilroy R."/>
            <person name="Ravi A."/>
            <person name="Getino M."/>
            <person name="Pursley I."/>
            <person name="Horton D.L."/>
            <person name="Alikhan N.F."/>
            <person name="Baker D."/>
            <person name="Gharbi K."/>
            <person name="Hall N."/>
            <person name="Watson M."/>
            <person name="Adriaenssens E.M."/>
            <person name="Foster-Nyarko E."/>
            <person name="Jarju S."/>
            <person name="Secka A."/>
            <person name="Antonio M."/>
            <person name="Oren A."/>
            <person name="Chaudhuri R.R."/>
            <person name="La Ragione R."/>
            <person name="Hildebrand F."/>
            <person name="Pallen M.J."/>
        </authorList>
    </citation>
    <scope>NUCLEOTIDE SEQUENCE</scope>
    <source>
        <strain evidence="8">ChiGjej2B2-19336</strain>
    </source>
</reference>
<dbReference type="InterPro" id="IPR017850">
    <property type="entry name" value="Alkaline_phosphatase_core_sf"/>
</dbReference>
<evidence type="ECO:0000256" key="6">
    <source>
        <dbReference type="SAM" id="Phobius"/>
    </source>
</evidence>
<dbReference type="AlphaFoldDB" id="A0A921DRR6"/>
<dbReference type="CDD" id="cd16015">
    <property type="entry name" value="LTA_synthase"/>
    <property type="match status" value="1"/>
</dbReference>
<evidence type="ECO:0000256" key="5">
    <source>
        <dbReference type="ARBA" id="ARBA00023136"/>
    </source>
</evidence>
<evidence type="ECO:0000313" key="8">
    <source>
        <dbReference type="EMBL" id="HJD97955.1"/>
    </source>
</evidence>
<keyword evidence="4 6" id="KW-1133">Transmembrane helix</keyword>
<dbReference type="InterPro" id="IPR000917">
    <property type="entry name" value="Sulfatase_N"/>
</dbReference>
<evidence type="ECO:0000259" key="7">
    <source>
        <dbReference type="Pfam" id="PF00884"/>
    </source>
</evidence>
<evidence type="ECO:0000313" key="9">
    <source>
        <dbReference type="Proteomes" id="UP000698963"/>
    </source>
</evidence>
<feature type="transmembrane region" description="Helical" evidence="6">
    <location>
        <begin position="59"/>
        <end position="75"/>
    </location>
</feature>
<gene>
    <name evidence="8" type="ORF">K8W16_09965</name>
</gene>
<dbReference type="GO" id="GO:0005886">
    <property type="term" value="C:plasma membrane"/>
    <property type="evidence" value="ECO:0007669"/>
    <property type="project" value="UniProtKB-SubCell"/>
</dbReference>
<dbReference type="SUPFAM" id="SSF53649">
    <property type="entry name" value="Alkaline phosphatase-like"/>
    <property type="match status" value="1"/>
</dbReference>
<dbReference type="PANTHER" id="PTHR47371:SF3">
    <property type="entry name" value="PHOSPHOGLYCEROL TRANSFERASE I"/>
    <property type="match status" value="1"/>
</dbReference>
<feature type="transmembrane region" description="Helical" evidence="6">
    <location>
        <begin position="177"/>
        <end position="195"/>
    </location>
</feature>
<dbReference type="PANTHER" id="PTHR47371">
    <property type="entry name" value="LIPOTEICHOIC ACID SYNTHASE"/>
    <property type="match status" value="1"/>
</dbReference>
<comment type="subcellular location">
    <subcellularLocation>
        <location evidence="1">Cell membrane</location>
        <topology evidence="1">Multi-pass membrane protein</topology>
    </subcellularLocation>
</comment>
<dbReference type="EMBL" id="DYZA01000200">
    <property type="protein sequence ID" value="HJD97955.1"/>
    <property type="molecule type" value="Genomic_DNA"/>
</dbReference>
<dbReference type="Gene3D" id="3.30.1120.80">
    <property type="match status" value="1"/>
</dbReference>
<dbReference type="Pfam" id="PF00884">
    <property type="entry name" value="Sulfatase"/>
    <property type="match status" value="1"/>
</dbReference>
<organism evidence="8 9">
    <name type="scientific">Mailhella massiliensis</name>
    <dbReference type="NCBI Taxonomy" id="1903261"/>
    <lineage>
        <taxon>Bacteria</taxon>
        <taxon>Pseudomonadati</taxon>
        <taxon>Thermodesulfobacteriota</taxon>
        <taxon>Desulfovibrionia</taxon>
        <taxon>Desulfovibrionales</taxon>
        <taxon>Desulfovibrionaceae</taxon>
        <taxon>Mailhella</taxon>
    </lineage>
</organism>
<comment type="caution">
    <text evidence="8">The sequence shown here is derived from an EMBL/GenBank/DDBJ whole genome shotgun (WGS) entry which is preliminary data.</text>
</comment>
<keyword evidence="2" id="KW-1003">Cell membrane</keyword>
<dbReference type="InterPro" id="IPR050448">
    <property type="entry name" value="OpgB/LTA_synthase_biosynth"/>
</dbReference>
<feature type="transmembrane region" description="Helical" evidence="6">
    <location>
        <begin position="143"/>
        <end position="165"/>
    </location>
</feature>
<proteinExistence type="predicted"/>
<dbReference type="RefSeq" id="WP_304123162.1">
    <property type="nucleotide sequence ID" value="NZ_DYZA01000200.1"/>
</dbReference>
<evidence type="ECO:0000256" key="1">
    <source>
        <dbReference type="ARBA" id="ARBA00004651"/>
    </source>
</evidence>
<accession>A0A921DRR6</accession>
<name>A0A921DRR6_9BACT</name>